<sequence length="66" mass="6952">MSDSSIAIAQSLATSQAAATQRTLQTEMLRQQSQSDQAVITMLQQSAEQSKATLPAGQGENLDITA</sequence>
<reference evidence="1 2" key="1">
    <citation type="submission" date="2016-10" db="EMBL/GenBank/DDBJ databases">
        <authorList>
            <person name="de Groot N.N."/>
        </authorList>
    </citation>
    <scope>NUCLEOTIDE SEQUENCE [LARGE SCALE GENOMIC DNA]</scope>
    <source>
        <strain evidence="1 2">DSM 26656</strain>
    </source>
</reference>
<organism evidence="1 2">
    <name type="scientific">Bosea lathyri</name>
    <dbReference type="NCBI Taxonomy" id="1036778"/>
    <lineage>
        <taxon>Bacteria</taxon>
        <taxon>Pseudomonadati</taxon>
        <taxon>Pseudomonadota</taxon>
        <taxon>Alphaproteobacteria</taxon>
        <taxon>Hyphomicrobiales</taxon>
        <taxon>Boseaceae</taxon>
        <taxon>Bosea</taxon>
    </lineage>
</organism>
<evidence type="ECO:0008006" key="3">
    <source>
        <dbReference type="Google" id="ProtNLM"/>
    </source>
</evidence>
<dbReference type="OrthoDB" id="8002155at2"/>
<dbReference type="Proteomes" id="UP000236743">
    <property type="component" value="Unassembled WGS sequence"/>
</dbReference>
<gene>
    <name evidence="1" type="ORF">SAMN04488115_105112</name>
</gene>
<name>A0A1H6A0B7_9HYPH</name>
<dbReference type="RefSeq" id="WP_103873025.1">
    <property type="nucleotide sequence ID" value="NZ_FNUY01000005.1"/>
</dbReference>
<dbReference type="EMBL" id="FNUY01000005">
    <property type="protein sequence ID" value="SEG41792.1"/>
    <property type="molecule type" value="Genomic_DNA"/>
</dbReference>
<accession>A0A1H6A0B7</accession>
<evidence type="ECO:0000313" key="1">
    <source>
        <dbReference type="EMBL" id="SEG41792.1"/>
    </source>
</evidence>
<protein>
    <recommendedName>
        <fullName evidence="3">Motility protein</fullName>
    </recommendedName>
</protein>
<evidence type="ECO:0000313" key="2">
    <source>
        <dbReference type="Proteomes" id="UP000236743"/>
    </source>
</evidence>
<proteinExistence type="predicted"/>
<dbReference type="AlphaFoldDB" id="A0A1H6A0B7"/>
<keyword evidence="2" id="KW-1185">Reference proteome</keyword>